<keyword evidence="2" id="KW-1185">Reference proteome</keyword>
<name>W9RLK7_9ROSA</name>
<organism evidence="1 2">
    <name type="scientific">Morus notabilis</name>
    <dbReference type="NCBI Taxonomy" id="981085"/>
    <lineage>
        <taxon>Eukaryota</taxon>
        <taxon>Viridiplantae</taxon>
        <taxon>Streptophyta</taxon>
        <taxon>Embryophyta</taxon>
        <taxon>Tracheophyta</taxon>
        <taxon>Spermatophyta</taxon>
        <taxon>Magnoliopsida</taxon>
        <taxon>eudicotyledons</taxon>
        <taxon>Gunneridae</taxon>
        <taxon>Pentapetalae</taxon>
        <taxon>rosids</taxon>
        <taxon>fabids</taxon>
        <taxon>Rosales</taxon>
        <taxon>Moraceae</taxon>
        <taxon>Moreae</taxon>
        <taxon>Morus</taxon>
    </lineage>
</organism>
<dbReference type="AlphaFoldDB" id="W9RLK7"/>
<dbReference type="EMBL" id="KE345251">
    <property type="protein sequence ID" value="EXB96867.1"/>
    <property type="molecule type" value="Genomic_DNA"/>
</dbReference>
<evidence type="ECO:0000313" key="2">
    <source>
        <dbReference type="Proteomes" id="UP000030645"/>
    </source>
</evidence>
<evidence type="ECO:0000313" key="1">
    <source>
        <dbReference type="EMBL" id="EXB96867.1"/>
    </source>
</evidence>
<proteinExistence type="predicted"/>
<protein>
    <submittedName>
        <fullName evidence="1">Uncharacterized protein</fullName>
    </submittedName>
</protein>
<sequence length="75" mass="8408">MSCSLEGACMRLGNQRRWREWTSCGLPQGLEADGNFSVVWVLQFYSICRGSRVSWACGSIGCEALPFDRGSGWKR</sequence>
<reference evidence="2" key="1">
    <citation type="submission" date="2013-01" db="EMBL/GenBank/DDBJ databases">
        <title>Draft Genome Sequence of a Mulberry Tree, Morus notabilis C.K. Schneid.</title>
        <authorList>
            <person name="He N."/>
            <person name="Zhao S."/>
        </authorList>
    </citation>
    <scope>NUCLEOTIDE SEQUENCE</scope>
</reference>
<gene>
    <name evidence="1" type="ORF">L484_016641</name>
</gene>
<accession>W9RLK7</accession>
<dbReference type="Proteomes" id="UP000030645">
    <property type="component" value="Unassembled WGS sequence"/>
</dbReference>